<keyword evidence="1" id="KW-0732">Signal</keyword>
<protein>
    <submittedName>
        <fullName evidence="2">Alpha/beta hydrolase</fullName>
    </submittedName>
</protein>
<proteinExistence type="predicted"/>
<sequence length="70" mass="7080">MSLKSVFRRTRKPAALLGAVAGAAALTVAATTAPAGAANTAHRPAEIKPTVVLVHGAFADSSSWNGVIKR</sequence>
<organism evidence="2 3">
    <name type="scientific">Streptomyces chiangmaiensis</name>
    <dbReference type="NCBI Taxonomy" id="766497"/>
    <lineage>
        <taxon>Bacteria</taxon>
        <taxon>Bacillati</taxon>
        <taxon>Actinomycetota</taxon>
        <taxon>Actinomycetes</taxon>
        <taxon>Kitasatosporales</taxon>
        <taxon>Streptomycetaceae</taxon>
        <taxon>Streptomyces</taxon>
    </lineage>
</organism>
<feature type="chain" id="PRO_5046984680" evidence="1">
    <location>
        <begin position="38"/>
        <end position="70"/>
    </location>
</feature>
<evidence type="ECO:0000313" key="2">
    <source>
        <dbReference type="EMBL" id="MED7827983.1"/>
    </source>
</evidence>
<feature type="signal peptide" evidence="1">
    <location>
        <begin position="1"/>
        <end position="37"/>
    </location>
</feature>
<gene>
    <name evidence="2" type="ORF">VXC91_40385</name>
</gene>
<dbReference type="Proteomes" id="UP001333996">
    <property type="component" value="Unassembled WGS sequence"/>
</dbReference>
<accession>A0ABU7FVM4</accession>
<dbReference type="GO" id="GO:0016787">
    <property type="term" value="F:hydrolase activity"/>
    <property type="evidence" value="ECO:0007669"/>
    <property type="project" value="UniProtKB-KW"/>
</dbReference>
<evidence type="ECO:0000313" key="3">
    <source>
        <dbReference type="Proteomes" id="UP001333996"/>
    </source>
</evidence>
<keyword evidence="2" id="KW-0378">Hydrolase</keyword>
<reference evidence="2" key="1">
    <citation type="submission" date="2024-01" db="EMBL/GenBank/DDBJ databases">
        <title>First draft genome sequence data of TA4-1, the type strain of Gram-positive actinobacterium Streptomyces chiangmaiensis.</title>
        <authorList>
            <person name="Yasawong M."/>
            <person name="Nantapong N."/>
        </authorList>
    </citation>
    <scope>NUCLEOTIDE SEQUENCE</scope>
    <source>
        <strain evidence="2">TA4-1</strain>
    </source>
</reference>
<keyword evidence="3" id="KW-1185">Reference proteome</keyword>
<feature type="non-terminal residue" evidence="2">
    <location>
        <position position="70"/>
    </location>
</feature>
<comment type="caution">
    <text evidence="2">The sequence shown here is derived from an EMBL/GenBank/DDBJ whole genome shotgun (WGS) entry which is preliminary data.</text>
</comment>
<evidence type="ECO:0000256" key="1">
    <source>
        <dbReference type="SAM" id="SignalP"/>
    </source>
</evidence>
<dbReference type="EMBL" id="JAYWVC010000295">
    <property type="protein sequence ID" value="MED7827983.1"/>
    <property type="molecule type" value="Genomic_DNA"/>
</dbReference>
<name>A0ABU7FVM4_9ACTN</name>